<sequence>MDRLAEDVFNLENGSTRENIPDRPCSPMADNVKQRKSAAIYINGKAGFAEPAKLVDLTVHLSLPFLAAMFRYEFWVEQQVRKLWLNGRRHDHLISAAECIIRPFASARSA</sequence>
<dbReference type="AlphaFoldDB" id="A0A7W7A9W3"/>
<dbReference type="Proteomes" id="UP000538566">
    <property type="component" value="Unassembled WGS sequence"/>
</dbReference>
<evidence type="ECO:0000313" key="1">
    <source>
        <dbReference type="EMBL" id="MBB4612375.1"/>
    </source>
</evidence>
<gene>
    <name evidence="1" type="ORF">GGR37_000621</name>
</gene>
<proteinExistence type="predicted"/>
<reference evidence="1 2" key="1">
    <citation type="submission" date="2020-08" db="EMBL/GenBank/DDBJ databases">
        <title>Genomic Encyclopedia of Type Strains, Phase IV (KMG-IV): sequencing the most valuable type-strain genomes for metagenomic binning, comparative biology and taxonomic classification.</title>
        <authorList>
            <person name="Goeker M."/>
        </authorList>
    </citation>
    <scope>NUCLEOTIDE SEQUENCE [LARGE SCALE GENOMIC DNA]</scope>
    <source>
        <strain evidence="1 2">DSM 17507</strain>
    </source>
</reference>
<name>A0A7W7A9W3_9SPHN</name>
<organism evidence="1 2">
    <name type="scientific">Novosphingobium taihuense</name>
    <dbReference type="NCBI Taxonomy" id="260085"/>
    <lineage>
        <taxon>Bacteria</taxon>
        <taxon>Pseudomonadati</taxon>
        <taxon>Pseudomonadota</taxon>
        <taxon>Alphaproteobacteria</taxon>
        <taxon>Sphingomonadales</taxon>
        <taxon>Sphingomonadaceae</taxon>
        <taxon>Novosphingobium</taxon>
    </lineage>
</organism>
<accession>A0A7W7A9W3</accession>
<dbReference type="RefSeq" id="WP_144901701.1">
    <property type="nucleotide sequence ID" value="NZ_JACHOA010000001.1"/>
</dbReference>
<protein>
    <submittedName>
        <fullName evidence="1">Uncharacterized protein</fullName>
    </submittedName>
</protein>
<comment type="caution">
    <text evidence="1">The sequence shown here is derived from an EMBL/GenBank/DDBJ whole genome shotgun (WGS) entry which is preliminary data.</text>
</comment>
<evidence type="ECO:0000313" key="2">
    <source>
        <dbReference type="Proteomes" id="UP000538566"/>
    </source>
</evidence>
<dbReference type="EMBL" id="JACHOA010000001">
    <property type="protein sequence ID" value="MBB4612375.1"/>
    <property type="molecule type" value="Genomic_DNA"/>
</dbReference>
<keyword evidence="2" id="KW-1185">Reference proteome</keyword>